<dbReference type="GO" id="GO:0005524">
    <property type="term" value="F:ATP binding"/>
    <property type="evidence" value="ECO:0007669"/>
    <property type="project" value="UniProtKB-KW"/>
</dbReference>
<evidence type="ECO:0000256" key="3">
    <source>
        <dbReference type="SAM" id="MobiDB-lite"/>
    </source>
</evidence>
<dbReference type="PANTHER" id="PTHR19375">
    <property type="entry name" value="HEAT SHOCK PROTEIN 70KDA"/>
    <property type="match status" value="1"/>
</dbReference>
<dbReference type="SUPFAM" id="SSF100920">
    <property type="entry name" value="Heat shock protein 70kD (HSP70), peptide-binding domain"/>
    <property type="match status" value="1"/>
</dbReference>
<keyword evidence="5" id="KW-1185">Reference proteome</keyword>
<evidence type="ECO:0000313" key="5">
    <source>
        <dbReference type="Proteomes" id="UP000604381"/>
    </source>
</evidence>
<evidence type="ECO:0000313" key="4">
    <source>
        <dbReference type="EMBL" id="MBF2734653.1"/>
    </source>
</evidence>
<proteinExistence type="predicted"/>
<evidence type="ECO:0000256" key="2">
    <source>
        <dbReference type="ARBA" id="ARBA00022840"/>
    </source>
</evidence>
<feature type="compositionally biased region" description="Gly residues" evidence="3">
    <location>
        <begin position="139"/>
        <end position="149"/>
    </location>
</feature>
<gene>
    <name evidence="4" type="ORF">ISN26_00915</name>
</gene>
<feature type="region of interest" description="Disordered" evidence="3">
    <location>
        <begin position="138"/>
        <end position="171"/>
    </location>
</feature>
<protein>
    <submittedName>
        <fullName evidence="4">Hsp70 family protein</fullName>
    </submittedName>
</protein>
<dbReference type="AlphaFoldDB" id="A0A930UBQ9"/>
<dbReference type="InterPro" id="IPR029047">
    <property type="entry name" value="HSP70_peptide-bd_sf"/>
</dbReference>
<dbReference type="InterPro" id="IPR013126">
    <property type="entry name" value="Hsp_70_fam"/>
</dbReference>
<accession>A0A930UBQ9</accession>
<sequence length="171" mass="17328">IHVLQGERELARDCRSLARFTLRDLPPLPAGTARIRVTYQADADGIVTVEAREQTTGKSAAIEVKPSYGLDDEEVAAMLRAATEHAQDDAKARVLAEARAQAESYEAMLAAALRADAALAGDDAAGIEAGRKSLAAAAAGGGGRAGQGLRGLRAAPDGRGDGGGAAGPQAG</sequence>
<dbReference type="Pfam" id="PF00012">
    <property type="entry name" value="HSP70"/>
    <property type="match status" value="1"/>
</dbReference>
<evidence type="ECO:0000256" key="1">
    <source>
        <dbReference type="ARBA" id="ARBA00022741"/>
    </source>
</evidence>
<keyword evidence="1" id="KW-0547">Nucleotide-binding</keyword>
<organism evidence="4 5">
    <name type="scientific">Candidatus Amphirhobacter heronislandensis</name>
    <dbReference type="NCBI Taxonomy" id="1732024"/>
    <lineage>
        <taxon>Bacteria</taxon>
        <taxon>Pseudomonadati</taxon>
        <taxon>Pseudomonadota</taxon>
        <taxon>Gammaproteobacteria</taxon>
        <taxon>Candidatus Tethybacterales</taxon>
        <taxon>Candidatus Tethybacteraceae</taxon>
        <taxon>Candidatus Amphirhobacter</taxon>
    </lineage>
</organism>
<dbReference type="Proteomes" id="UP000604381">
    <property type="component" value="Unassembled WGS sequence"/>
</dbReference>
<comment type="caution">
    <text evidence="4">The sequence shown here is derived from an EMBL/GenBank/DDBJ whole genome shotgun (WGS) entry which is preliminary data.</text>
</comment>
<keyword evidence="2" id="KW-0067">ATP-binding</keyword>
<dbReference type="Gene3D" id="2.60.34.10">
    <property type="entry name" value="Substrate Binding Domain Of DNAk, Chain A, domain 1"/>
    <property type="match status" value="1"/>
</dbReference>
<reference evidence="4" key="1">
    <citation type="submission" date="2020-10" db="EMBL/GenBank/DDBJ databases">
        <title>An improved Amphimedon queenslandica hologenome assembly reveals how three proteobacterial symbionts can extend the metabolic phenotypic of their marine sponge host.</title>
        <authorList>
            <person name="Degnan B."/>
            <person name="Degnan S."/>
            <person name="Xiang X."/>
        </authorList>
    </citation>
    <scope>NUCLEOTIDE SEQUENCE</scope>
    <source>
        <strain evidence="4">AqS2</strain>
    </source>
</reference>
<dbReference type="GO" id="GO:0140662">
    <property type="term" value="F:ATP-dependent protein folding chaperone"/>
    <property type="evidence" value="ECO:0007669"/>
    <property type="project" value="InterPro"/>
</dbReference>
<name>A0A930UBQ9_9GAMM</name>
<feature type="compositionally biased region" description="Gly residues" evidence="3">
    <location>
        <begin position="161"/>
        <end position="171"/>
    </location>
</feature>
<dbReference type="EMBL" id="JADHEI010000009">
    <property type="protein sequence ID" value="MBF2734653.1"/>
    <property type="molecule type" value="Genomic_DNA"/>
</dbReference>
<feature type="non-terminal residue" evidence="4">
    <location>
        <position position="1"/>
    </location>
</feature>